<sequence>MKGYNSPWKQLLLSAIESNSHLRHSFFFLSTRNQATIDLMADLPIAPSFSGPFKNGRLLVFYEFLRKVGFEENSDRIQINTDFRTRKIEELNHCPFAEICWYFSDSWEHSGSMEELKLSMGPIPIRKSFRPWTEASTCLCHELGADSCPWVASVVTLPPKKKGPFVSFMALLYYKSQREKLWFASSIKSRLQYLGPNLGIPCLSEQSPDEFLLGSSSGPVTTFCLLVLEPDQVDYLNLKSNQRIVPPSNRVPMEKCAGIQG</sequence>
<dbReference type="EC" id="1.4.3.5" evidence="4"/>
<keyword evidence="7" id="KW-0560">Oxidoreductase</keyword>
<evidence type="ECO:0000259" key="8">
    <source>
        <dbReference type="Pfam" id="PF12766"/>
    </source>
</evidence>
<evidence type="ECO:0000256" key="6">
    <source>
        <dbReference type="ARBA" id="ARBA00022643"/>
    </source>
</evidence>
<dbReference type="Pfam" id="PF12766">
    <property type="entry name" value="Pyridox_oxase_2"/>
    <property type="match status" value="1"/>
</dbReference>
<gene>
    <name evidence="9" type="ORF">SVIM_LOCUS155090</name>
</gene>
<dbReference type="SUPFAM" id="SSF50475">
    <property type="entry name" value="FMN-binding split barrel"/>
    <property type="match status" value="1"/>
</dbReference>
<evidence type="ECO:0000256" key="7">
    <source>
        <dbReference type="ARBA" id="ARBA00023002"/>
    </source>
</evidence>
<evidence type="ECO:0000256" key="4">
    <source>
        <dbReference type="ARBA" id="ARBA00012801"/>
    </source>
</evidence>
<protein>
    <recommendedName>
        <fullName evidence="4">pyridoxal 5'-phosphate synthase</fullName>
        <ecNumber evidence="4">1.4.3.5</ecNumber>
    </recommendedName>
</protein>
<comment type="pathway">
    <text evidence="3">Cofactor metabolism; pyridoxal 5'-phosphate salvage; pyridoxal 5'-phosphate from pyridoxine 5'-phosphate: step 1/1.</text>
</comment>
<dbReference type="Gene3D" id="2.30.110.10">
    <property type="entry name" value="Electron Transport, Fmn-binding Protein, Chain A"/>
    <property type="match status" value="1"/>
</dbReference>
<feature type="domain" description="Pyridoxamine 5'-phosphate oxidase Alr4036 family FMN-binding" evidence="8">
    <location>
        <begin position="6"/>
        <end position="108"/>
    </location>
</feature>
<dbReference type="GO" id="GO:0008615">
    <property type="term" value="P:pyridoxine biosynthetic process"/>
    <property type="evidence" value="ECO:0007669"/>
    <property type="project" value="InterPro"/>
</dbReference>
<evidence type="ECO:0000313" key="9">
    <source>
        <dbReference type="EMBL" id="VFU33622.1"/>
    </source>
</evidence>
<comment type="cofactor">
    <cofactor evidence="1">
        <name>FMN</name>
        <dbReference type="ChEBI" id="CHEBI:58210"/>
    </cofactor>
</comment>
<proteinExistence type="predicted"/>
<dbReference type="GO" id="GO:0004733">
    <property type="term" value="F:pyridoxamine phosphate oxidase activity"/>
    <property type="evidence" value="ECO:0007669"/>
    <property type="project" value="UniProtKB-EC"/>
</dbReference>
<dbReference type="EMBL" id="CAADRP010000913">
    <property type="protein sequence ID" value="VFU33622.1"/>
    <property type="molecule type" value="Genomic_DNA"/>
</dbReference>
<dbReference type="GO" id="GO:0010181">
    <property type="term" value="F:FMN binding"/>
    <property type="evidence" value="ECO:0007669"/>
    <property type="project" value="InterPro"/>
</dbReference>
<keyword evidence="6" id="KW-0288">FMN</keyword>
<name>A0A6N2L076_SALVM</name>
<dbReference type="AlphaFoldDB" id="A0A6N2L076"/>
<organism evidence="9">
    <name type="scientific">Salix viminalis</name>
    <name type="common">Common osier</name>
    <name type="synonym">Basket willow</name>
    <dbReference type="NCBI Taxonomy" id="40686"/>
    <lineage>
        <taxon>Eukaryota</taxon>
        <taxon>Viridiplantae</taxon>
        <taxon>Streptophyta</taxon>
        <taxon>Embryophyta</taxon>
        <taxon>Tracheophyta</taxon>
        <taxon>Spermatophyta</taxon>
        <taxon>Magnoliopsida</taxon>
        <taxon>eudicotyledons</taxon>
        <taxon>Gunneridae</taxon>
        <taxon>Pentapetalae</taxon>
        <taxon>rosids</taxon>
        <taxon>fabids</taxon>
        <taxon>Malpighiales</taxon>
        <taxon>Salicaceae</taxon>
        <taxon>Saliceae</taxon>
        <taxon>Salix</taxon>
    </lineage>
</organism>
<accession>A0A6N2L076</accession>
<evidence type="ECO:0000256" key="1">
    <source>
        <dbReference type="ARBA" id="ARBA00001917"/>
    </source>
</evidence>
<dbReference type="PANTHER" id="PTHR10851">
    <property type="entry name" value="PYRIDOXINE-5-PHOSPHATE OXIDASE"/>
    <property type="match status" value="1"/>
</dbReference>
<dbReference type="InterPro" id="IPR012349">
    <property type="entry name" value="Split_barrel_FMN-bd"/>
</dbReference>
<evidence type="ECO:0000256" key="5">
    <source>
        <dbReference type="ARBA" id="ARBA00022630"/>
    </source>
</evidence>
<evidence type="ECO:0000256" key="3">
    <source>
        <dbReference type="ARBA" id="ARBA00005037"/>
    </source>
</evidence>
<keyword evidence="5" id="KW-0285">Flavoprotein</keyword>
<dbReference type="InterPro" id="IPR024624">
    <property type="entry name" value="Pyridox_Oxase_Alr4036_FMN-bd"/>
</dbReference>
<evidence type="ECO:0000256" key="2">
    <source>
        <dbReference type="ARBA" id="ARBA00004738"/>
    </source>
</evidence>
<dbReference type="UniPathway" id="UPA01068">
    <property type="reaction ID" value="UER00304"/>
</dbReference>
<dbReference type="PANTHER" id="PTHR10851:SF3">
    <property type="entry name" value="PYRIDOXINE_PYRIDOXAMINE 5'-PHOSPHATE OXIDASE 2"/>
    <property type="match status" value="1"/>
</dbReference>
<reference evidence="9" key="1">
    <citation type="submission" date="2019-03" db="EMBL/GenBank/DDBJ databases">
        <authorList>
            <person name="Mank J."/>
            <person name="Almeida P."/>
        </authorList>
    </citation>
    <scope>NUCLEOTIDE SEQUENCE</scope>
    <source>
        <strain evidence="9">78183</strain>
    </source>
</reference>
<comment type="pathway">
    <text evidence="2">Cofactor metabolism; pyridoxal 5'-phosphate salvage; pyridoxal 5'-phosphate from pyridoxamine 5'-phosphate: step 1/1.</text>
</comment>
<dbReference type="InterPro" id="IPR000659">
    <property type="entry name" value="Pyridox_Oxase"/>
</dbReference>